<accession>A0A179UQA1</accession>
<gene>
    <name evidence="1" type="ORF">BDBG_17339</name>
</gene>
<reference evidence="2" key="1">
    <citation type="journal article" date="2015" name="PLoS Genet.">
        <title>The dynamic genome and transcriptome of the human fungal pathogen Blastomyces and close relative Emmonsia.</title>
        <authorList>
            <person name="Munoz J.F."/>
            <person name="Gauthier G.M."/>
            <person name="Desjardins C.A."/>
            <person name="Gallo J.E."/>
            <person name="Holder J."/>
            <person name="Sullivan T.D."/>
            <person name="Marty A.J."/>
            <person name="Carmen J.C."/>
            <person name="Chen Z."/>
            <person name="Ding L."/>
            <person name="Gujja S."/>
            <person name="Magrini V."/>
            <person name="Misas E."/>
            <person name="Mitreva M."/>
            <person name="Priest M."/>
            <person name="Saif S."/>
            <person name="Whiston E.A."/>
            <person name="Young S."/>
            <person name="Zeng Q."/>
            <person name="Goldman W.E."/>
            <person name="Mardis E.R."/>
            <person name="Taylor J.W."/>
            <person name="McEwen J.G."/>
            <person name="Clay O.K."/>
            <person name="Klein B.S."/>
            <person name="Cuomo C.A."/>
        </authorList>
    </citation>
    <scope>NUCLEOTIDE SEQUENCE [LARGE SCALE GENOMIC DNA]</scope>
    <source>
        <strain evidence="2">SLH14081</strain>
    </source>
</reference>
<name>A0A179UQA1_BLAGS</name>
<proteinExistence type="predicted"/>
<evidence type="ECO:0000313" key="1">
    <source>
        <dbReference type="EMBL" id="OAT10276.1"/>
    </source>
</evidence>
<evidence type="ECO:0000313" key="2">
    <source>
        <dbReference type="Proteomes" id="UP000002038"/>
    </source>
</evidence>
<dbReference type="EMBL" id="GG657459">
    <property type="protein sequence ID" value="OAT10276.1"/>
    <property type="molecule type" value="Genomic_DNA"/>
</dbReference>
<dbReference type="KEGG" id="bgh:BDBG_17339"/>
<organism evidence="1 2">
    <name type="scientific">Blastomyces gilchristii (strain SLH14081)</name>
    <name type="common">Blastomyces dermatitidis</name>
    <dbReference type="NCBI Taxonomy" id="559298"/>
    <lineage>
        <taxon>Eukaryota</taxon>
        <taxon>Fungi</taxon>
        <taxon>Dikarya</taxon>
        <taxon>Ascomycota</taxon>
        <taxon>Pezizomycotina</taxon>
        <taxon>Eurotiomycetes</taxon>
        <taxon>Eurotiomycetidae</taxon>
        <taxon>Onygenales</taxon>
        <taxon>Ajellomycetaceae</taxon>
        <taxon>Blastomyces</taxon>
    </lineage>
</organism>
<sequence>MSVTRDFGEKEASWIENGGPTEELRCIYMSSGGNTVIFERPTPPLSPNRCRYETGILATVAHDEL</sequence>
<keyword evidence="2" id="KW-1185">Reference proteome</keyword>
<dbReference type="Proteomes" id="UP000002038">
    <property type="component" value="Unassembled WGS sequence"/>
</dbReference>
<dbReference type="RefSeq" id="XP_031579246.1">
    <property type="nucleotide sequence ID" value="XM_031725083.1"/>
</dbReference>
<dbReference type="VEuPathDB" id="FungiDB:BDBG_17339"/>
<dbReference type="AlphaFoldDB" id="A0A179UQA1"/>
<protein>
    <submittedName>
        <fullName evidence="1">Uncharacterized protein</fullName>
    </submittedName>
</protein>
<dbReference type="GeneID" id="8503659"/>